<reference evidence="3" key="2">
    <citation type="submission" date="2021-04" db="EMBL/GenBank/DDBJ databases">
        <authorList>
            <person name="Gilroy R."/>
        </authorList>
    </citation>
    <scope>NUCLEOTIDE SEQUENCE</scope>
    <source>
        <strain evidence="3">ChiGjej4B4-7305</strain>
    </source>
</reference>
<organism evidence="3 4">
    <name type="scientific">Candidatus Ruania gallistercoris</name>
    <dbReference type="NCBI Taxonomy" id="2838746"/>
    <lineage>
        <taxon>Bacteria</taxon>
        <taxon>Bacillati</taxon>
        <taxon>Actinomycetota</taxon>
        <taxon>Actinomycetes</taxon>
        <taxon>Micrococcales</taxon>
        <taxon>Ruaniaceae</taxon>
        <taxon>Ruania</taxon>
    </lineage>
</organism>
<sequence length="185" mass="20105">MTVTLGSAAAAQYPPIGGMQDGVAVAAAIARAHDGYMEDIDVTVPLSADAAHAFSVYVAGRWWPSAWSEDPGAFQQLVIQPRVGGRVLGRYTGGREDDWGEVLAYDEGRRVQHTFSYAHSSGVPSVVTAEFVDRAEGGSDLHFRHGGWTEENAPDRALFANWVEQLDEFAETSEFDLRPPQTPPE</sequence>
<evidence type="ECO:0000313" key="4">
    <source>
        <dbReference type="Proteomes" id="UP000824037"/>
    </source>
</evidence>
<protein>
    <submittedName>
        <fullName evidence="3">SRPBCC domain-containing protein</fullName>
    </submittedName>
</protein>
<dbReference type="AlphaFoldDB" id="A0A9D2EFE7"/>
<evidence type="ECO:0000256" key="1">
    <source>
        <dbReference type="ARBA" id="ARBA00006817"/>
    </source>
</evidence>
<accession>A0A9D2EFE7</accession>
<evidence type="ECO:0000313" key="3">
    <source>
        <dbReference type="EMBL" id="HIZ36438.1"/>
    </source>
</evidence>
<comment type="similarity">
    <text evidence="1">Belongs to the AHA1 family.</text>
</comment>
<dbReference type="EMBL" id="DXBY01000201">
    <property type="protein sequence ID" value="HIZ36438.1"/>
    <property type="molecule type" value="Genomic_DNA"/>
</dbReference>
<reference evidence="3" key="1">
    <citation type="journal article" date="2021" name="PeerJ">
        <title>Extensive microbial diversity within the chicken gut microbiome revealed by metagenomics and culture.</title>
        <authorList>
            <person name="Gilroy R."/>
            <person name="Ravi A."/>
            <person name="Getino M."/>
            <person name="Pursley I."/>
            <person name="Horton D.L."/>
            <person name="Alikhan N.F."/>
            <person name="Baker D."/>
            <person name="Gharbi K."/>
            <person name="Hall N."/>
            <person name="Watson M."/>
            <person name="Adriaenssens E.M."/>
            <person name="Foster-Nyarko E."/>
            <person name="Jarju S."/>
            <person name="Secka A."/>
            <person name="Antonio M."/>
            <person name="Oren A."/>
            <person name="Chaudhuri R.R."/>
            <person name="La Ragione R."/>
            <person name="Hildebrand F."/>
            <person name="Pallen M.J."/>
        </authorList>
    </citation>
    <scope>NUCLEOTIDE SEQUENCE</scope>
    <source>
        <strain evidence="3">ChiGjej4B4-7305</strain>
    </source>
</reference>
<dbReference type="InterPro" id="IPR013538">
    <property type="entry name" value="ASHA1/2-like_C"/>
</dbReference>
<gene>
    <name evidence="3" type="ORF">H9815_11720</name>
</gene>
<dbReference type="Gene3D" id="3.30.530.20">
    <property type="match status" value="1"/>
</dbReference>
<name>A0A9D2EFE7_9MICO</name>
<proteinExistence type="inferred from homology"/>
<dbReference type="SUPFAM" id="SSF55961">
    <property type="entry name" value="Bet v1-like"/>
    <property type="match status" value="1"/>
</dbReference>
<feature type="domain" description="Activator of Hsp90 ATPase homologue 1/2-like C-terminal" evidence="2">
    <location>
        <begin position="76"/>
        <end position="172"/>
    </location>
</feature>
<dbReference type="Pfam" id="PF08327">
    <property type="entry name" value="AHSA1"/>
    <property type="match status" value="1"/>
</dbReference>
<dbReference type="InterPro" id="IPR023393">
    <property type="entry name" value="START-like_dom_sf"/>
</dbReference>
<comment type="caution">
    <text evidence="3">The sequence shown here is derived from an EMBL/GenBank/DDBJ whole genome shotgun (WGS) entry which is preliminary data.</text>
</comment>
<evidence type="ECO:0000259" key="2">
    <source>
        <dbReference type="Pfam" id="PF08327"/>
    </source>
</evidence>
<dbReference type="Proteomes" id="UP000824037">
    <property type="component" value="Unassembled WGS sequence"/>
</dbReference>